<dbReference type="InterPro" id="IPR035994">
    <property type="entry name" value="Nucleoside_phosphorylase_sf"/>
</dbReference>
<dbReference type="GO" id="GO:0009116">
    <property type="term" value="P:nucleoside metabolic process"/>
    <property type="evidence" value="ECO:0007669"/>
    <property type="project" value="InterPro"/>
</dbReference>
<protein>
    <submittedName>
        <fullName evidence="2">Uncharacterized protein</fullName>
    </submittedName>
</protein>
<evidence type="ECO:0000313" key="2">
    <source>
        <dbReference type="EMBL" id="KAG0589029.1"/>
    </source>
</evidence>
<dbReference type="SUPFAM" id="SSF53167">
    <property type="entry name" value="Purine and uridine phosphorylases"/>
    <property type="match status" value="1"/>
</dbReference>
<sequence>MASRLLSLLCLVILFAGVSARIPPPLRRSLISSYACLDVFSAKEYTVLMVADPGTFSGTPEALHYEDELKNPVSVPSGLLLCPRITVGTLLGQPTIVATSGIGPTTAALCAIDLAKCLGPKFKELIYTGTSGWSAAVGGILNADSCEKATSTHKITRFGDVCVTPMSMNWNCKLADWVGQAKGYPDMCFLPEEINGPEAAFLYGDCIFDTHTAGSLALADEILAASKSKNSLDKAPLRNSILQNYEKLYFGYISNSTNRTYNLNPEKPPKVYDYKTCVEVDSQFFYSGVPWDMTARNYTALTINLAFNTSLTAHDVIAVSAMEAIGVAQALDGYNALNSTTYKIPYVFVRGNSDWLHQPVKQLADGTWTYTDNVPINFAEGYKYAIATTSNVVFSMLSERCKKIHSPSNALCMYTVSYS</sequence>
<feature type="signal peptide" evidence="1">
    <location>
        <begin position="1"/>
        <end position="20"/>
    </location>
</feature>
<evidence type="ECO:0000256" key="1">
    <source>
        <dbReference type="SAM" id="SignalP"/>
    </source>
</evidence>
<dbReference type="EMBL" id="CM026422">
    <property type="protein sequence ID" value="KAG0589029.1"/>
    <property type="molecule type" value="Genomic_DNA"/>
</dbReference>
<gene>
    <name evidence="2" type="ORF">KC19_2G286800</name>
</gene>
<proteinExistence type="predicted"/>
<dbReference type="Gene3D" id="3.40.50.1580">
    <property type="entry name" value="Nucleoside phosphorylase domain"/>
    <property type="match status" value="1"/>
</dbReference>
<dbReference type="GO" id="GO:0003824">
    <property type="term" value="F:catalytic activity"/>
    <property type="evidence" value="ECO:0007669"/>
    <property type="project" value="InterPro"/>
</dbReference>
<dbReference type="Proteomes" id="UP000822688">
    <property type="component" value="Chromosome 2"/>
</dbReference>
<comment type="caution">
    <text evidence="2">The sequence shown here is derived from an EMBL/GenBank/DDBJ whole genome shotgun (WGS) entry which is preliminary data.</text>
</comment>
<dbReference type="AlphaFoldDB" id="A0A8T0J1M1"/>
<name>A0A8T0J1M1_CERPU</name>
<reference evidence="2" key="1">
    <citation type="submission" date="2020-06" db="EMBL/GenBank/DDBJ databases">
        <title>WGS assembly of Ceratodon purpureus strain R40.</title>
        <authorList>
            <person name="Carey S.B."/>
            <person name="Jenkins J."/>
            <person name="Shu S."/>
            <person name="Lovell J.T."/>
            <person name="Sreedasyam A."/>
            <person name="Maumus F."/>
            <person name="Tiley G.P."/>
            <person name="Fernandez-Pozo N."/>
            <person name="Barry K."/>
            <person name="Chen C."/>
            <person name="Wang M."/>
            <person name="Lipzen A."/>
            <person name="Daum C."/>
            <person name="Saski C.A."/>
            <person name="Payton A.C."/>
            <person name="Mcbreen J.C."/>
            <person name="Conrad R.E."/>
            <person name="Kollar L.M."/>
            <person name="Olsson S."/>
            <person name="Huttunen S."/>
            <person name="Landis J.B."/>
            <person name="Wickett N.J."/>
            <person name="Johnson M.G."/>
            <person name="Rensing S.A."/>
            <person name="Grimwood J."/>
            <person name="Schmutz J."/>
            <person name="Mcdaniel S.F."/>
        </authorList>
    </citation>
    <scope>NUCLEOTIDE SEQUENCE</scope>
    <source>
        <strain evidence="2">R40</strain>
    </source>
</reference>
<feature type="chain" id="PRO_5035878324" evidence="1">
    <location>
        <begin position="21"/>
        <end position="419"/>
    </location>
</feature>
<organism evidence="2 3">
    <name type="scientific">Ceratodon purpureus</name>
    <name type="common">Fire moss</name>
    <name type="synonym">Dicranum purpureum</name>
    <dbReference type="NCBI Taxonomy" id="3225"/>
    <lineage>
        <taxon>Eukaryota</taxon>
        <taxon>Viridiplantae</taxon>
        <taxon>Streptophyta</taxon>
        <taxon>Embryophyta</taxon>
        <taxon>Bryophyta</taxon>
        <taxon>Bryophytina</taxon>
        <taxon>Bryopsida</taxon>
        <taxon>Dicranidae</taxon>
        <taxon>Pseudoditrichales</taxon>
        <taxon>Ditrichaceae</taxon>
        <taxon>Ceratodon</taxon>
    </lineage>
</organism>
<keyword evidence="1" id="KW-0732">Signal</keyword>
<accession>A0A8T0J1M1</accession>
<keyword evidence="3" id="KW-1185">Reference proteome</keyword>
<evidence type="ECO:0000313" key="3">
    <source>
        <dbReference type="Proteomes" id="UP000822688"/>
    </source>
</evidence>